<evidence type="ECO:0000256" key="1">
    <source>
        <dbReference type="ARBA" id="ARBA00004651"/>
    </source>
</evidence>
<dbReference type="GO" id="GO:0005886">
    <property type="term" value="C:plasma membrane"/>
    <property type="evidence" value="ECO:0007669"/>
    <property type="project" value="UniProtKB-SubCell"/>
</dbReference>
<dbReference type="Proteomes" id="UP001299265">
    <property type="component" value="Unassembled WGS sequence"/>
</dbReference>
<name>A0AAP2W8A4_9FIRM</name>
<feature type="transmembrane region" description="Helical" evidence="7">
    <location>
        <begin position="86"/>
        <end position="103"/>
    </location>
</feature>
<dbReference type="RefSeq" id="WP_231061837.1">
    <property type="nucleotide sequence ID" value="NZ_JAJNOR010000001.1"/>
</dbReference>
<feature type="transmembrane region" description="Helical" evidence="7">
    <location>
        <begin position="49"/>
        <end position="74"/>
    </location>
</feature>
<evidence type="ECO:0000256" key="6">
    <source>
        <dbReference type="ARBA" id="ARBA00023136"/>
    </source>
</evidence>
<dbReference type="GO" id="GO:0015109">
    <property type="term" value="F:chromate transmembrane transporter activity"/>
    <property type="evidence" value="ECO:0007669"/>
    <property type="project" value="InterPro"/>
</dbReference>
<comment type="similarity">
    <text evidence="2">Belongs to the chromate ion transporter (CHR) (TC 2.A.51) family.</text>
</comment>
<evidence type="ECO:0000256" key="4">
    <source>
        <dbReference type="ARBA" id="ARBA00022692"/>
    </source>
</evidence>
<evidence type="ECO:0000313" key="9">
    <source>
        <dbReference type="Proteomes" id="UP001299265"/>
    </source>
</evidence>
<dbReference type="PANTHER" id="PTHR43663:SF1">
    <property type="entry name" value="CHROMATE TRANSPORTER"/>
    <property type="match status" value="1"/>
</dbReference>
<dbReference type="PANTHER" id="PTHR43663">
    <property type="entry name" value="CHROMATE TRANSPORT PROTEIN-RELATED"/>
    <property type="match status" value="1"/>
</dbReference>
<keyword evidence="5 7" id="KW-1133">Transmembrane helix</keyword>
<evidence type="ECO:0000256" key="2">
    <source>
        <dbReference type="ARBA" id="ARBA00005262"/>
    </source>
</evidence>
<keyword evidence="3" id="KW-1003">Cell membrane</keyword>
<sequence length="154" mass="16523">MPFIEEQVIVRHSWLSAGIFADLVTIAEMTPGPITVNAAAFVGTQMGGVFGAVCATGGCVLPSCIFVTGLAFLYNRYRSQTVMQSVLSGVRPVVVAMIAKAGVTILRTAFFAEGAVTMRMAIYFIAALIALRKLRWNPILVMILCGAAEIMIYL</sequence>
<dbReference type="Pfam" id="PF02417">
    <property type="entry name" value="Chromate_transp"/>
    <property type="match status" value="1"/>
</dbReference>
<keyword evidence="6 7" id="KW-0472">Membrane</keyword>
<keyword evidence="4 7" id="KW-0812">Transmembrane</keyword>
<accession>A0AAP2W8A4</accession>
<feature type="transmembrane region" description="Helical" evidence="7">
    <location>
        <begin position="136"/>
        <end position="153"/>
    </location>
</feature>
<dbReference type="InterPro" id="IPR003370">
    <property type="entry name" value="Chromate_transpt"/>
</dbReference>
<evidence type="ECO:0000313" key="8">
    <source>
        <dbReference type="EMBL" id="MCD2491950.1"/>
    </source>
</evidence>
<proteinExistence type="inferred from homology"/>
<reference evidence="8 9" key="1">
    <citation type="submission" date="2021-11" db="EMBL/GenBank/DDBJ databases">
        <title>Lacrimispora sp. nov. NSJ-141 isolated from human feces.</title>
        <authorList>
            <person name="Abdugheni R."/>
        </authorList>
    </citation>
    <scope>NUCLEOTIDE SEQUENCE [LARGE SCALE GENOMIC DNA]</scope>
    <source>
        <strain evidence="8 9">NSJ-141</strain>
    </source>
</reference>
<dbReference type="EMBL" id="JAJNOR010000001">
    <property type="protein sequence ID" value="MCD2491950.1"/>
    <property type="molecule type" value="Genomic_DNA"/>
</dbReference>
<organism evidence="8 9">
    <name type="scientific">Lientehia hominis</name>
    <dbReference type="NCBI Taxonomy" id="2897778"/>
    <lineage>
        <taxon>Bacteria</taxon>
        <taxon>Bacillati</taxon>
        <taxon>Bacillota</taxon>
        <taxon>Clostridia</taxon>
        <taxon>Lachnospirales</taxon>
        <taxon>Lachnospiraceae</taxon>
        <taxon>Lientehia</taxon>
    </lineage>
</organism>
<protein>
    <submittedName>
        <fullName evidence="8">Chromate transporter</fullName>
    </submittedName>
</protein>
<keyword evidence="9" id="KW-1185">Reference proteome</keyword>
<evidence type="ECO:0000256" key="7">
    <source>
        <dbReference type="SAM" id="Phobius"/>
    </source>
</evidence>
<dbReference type="AlphaFoldDB" id="A0AAP2W8A4"/>
<dbReference type="InterPro" id="IPR052518">
    <property type="entry name" value="CHR_Transporter"/>
</dbReference>
<gene>
    <name evidence="8" type="ORF">LQE92_04825</name>
</gene>
<comment type="caution">
    <text evidence="8">The sequence shown here is derived from an EMBL/GenBank/DDBJ whole genome shotgun (WGS) entry which is preliminary data.</text>
</comment>
<evidence type="ECO:0000256" key="3">
    <source>
        <dbReference type="ARBA" id="ARBA00022475"/>
    </source>
</evidence>
<feature type="transmembrane region" description="Helical" evidence="7">
    <location>
        <begin position="109"/>
        <end position="129"/>
    </location>
</feature>
<evidence type="ECO:0000256" key="5">
    <source>
        <dbReference type="ARBA" id="ARBA00022989"/>
    </source>
</evidence>
<comment type="subcellular location">
    <subcellularLocation>
        <location evidence="1">Cell membrane</location>
        <topology evidence="1">Multi-pass membrane protein</topology>
    </subcellularLocation>
</comment>